<protein>
    <submittedName>
        <fullName evidence="4">ATP-binding protein</fullName>
    </submittedName>
</protein>
<evidence type="ECO:0000256" key="1">
    <source>
        <dbReference type="ARBA" id="ARBA00022527"/>
    </source>
</evidence>
<dbReference type="PANTHER" id="PTHR35526:SF3">
    <property type="entry name" value="ANTI-SIGMA-F FACTOR RSBW"/>
    <property type="match status" value="1"/>
</dbReference>
<evidence type="ECO:0000313" key="4">
    <source>
        <dbReference type="EMBL" id="MBD0423708.1"/>
    </source>
</evidence>
<feature type="region of interest" description="Disordered" evidence="2">
    <location>
        <begin position="1"/>
        <end position="56"/>
    </location>
</feature>
<accession>A0A926LBU0</accession>
<organism evidence="4 5">
    <name type="scientific">Streptomyces griseicoloratus</name>
    <dbReference type="NCBI Taxonomy" id="2752516"/>
    <lineage>
        <taxon>Bacteria</taxon>
        <taxon>Bacillati</taxon>
        <taxon>Actinomycetota</taxon>
        <taxon>Actinomycetes</taxon>
        <taxon>Kitasatosporales</taxon>
        <taxon>Streptomycetaceae</taxon>
        <taxon>Streptomyces</taxon>
    </lineage>
</organism>
<dbReference type="Pfam" id="PF13581">
    <property type="entry name" value="HATPase_c_2"/>
    <property type="match status" value="1"/>
</dbReference>
<evidence type="ECO:0000259" key="3">
    <source>
        <dbReference type="Pfam" id="PF13581"/>
    </source>
</evidence>
<reference evidence="4" key="1">
    <citation type="submission" date="2020-09" db="EMBL/GenBank/DDBJ databases">
        <title>Streptomyces grisecoloratus sp. nov., isolated from cotton soil.</title>
        <authorList>
            <person name="Xing L."/>
        </authorList>
    </citation>
    <scope>NUCLEOTIDE SEQUENCE</scope>
    <source>
        <strain evidence="4">TRM S81-3</strain>
    </source>
</reference>
<name>A0A926LBU0_9ACTN</name>
<keyword evidence="1" id="KW-0723">Serine/threonine-protein kinase</keyword>
<dbReference type="GO" id="GO:0004674">
    <property type="term" value="F:protein serine/threonine kinase activity"/>
    <property type="evidence" value="ECO:0007669"/>
    <property type="project" value="UniProtKB-KW"/>
</dbReference>
<dbReference type="AlphaFoldDB" id="A0A926LBU0"/>
<dbReference type="InterPro" id="IPR003594">
    <property type="entry name" value="HATPase_dom"/>
</dbReference>
<sequence>MQGQPFTRVGHLSGGAEGPARCPSKGSAGRRRTIHKVESRTGQPCSTNGQAVHDRSQAPASWRIALPHTAAAVPVARALVRTALAELEHAADCDTAELLTAELVANAVEHTSGDAPIELVVEVRPTGCQVEVHDPDPAPPGDLTRPTRTEPDLWQEGGRGLLLIRALSSSCGHRPTGSGKAVWFRLPAVPAQRRPA</sequence>
<feature type="domain" description="Histidine kinase/HSP90-like ATPase" evidence="3">
    <location>
        <begin position="67"/>
        <end position="185"/>
    </location>
</feature>
<dbReference type="InterPro" id="IPR036890">
    <property type="entry name" value="HATPase_C_sf"/>
</dbReference>
<dbReference type="Gene3D" id="3.30.565.10">
    <property type="entry name" value="Histidine kinase-like ATPase, C-terminal domain"/>
    <property type="match status" value="1"/>
</dbReference>
<dbReference type="EMBL" id="JACVQF010000224">
    <property type="protein sequence ID" value="MBD0423708.1"/>
    <property type="molecule type" value="Genomic_DNA"/>
</dbReference>
<evidence type="ECO:0000256" key="2">
    <source>
        <dbReference type="SAM" id="MobiDB-lite"/>
    </source>
</evidence>
<feature type="region of interest" description="Disordered" evidence="2">
    <location>
        <begin position="131"/>
        <end position="152"/>
    </location>
</feature>
<keyword evidence="4" id="KW-0067">ATP-binding</keyword>
<keyword evidence="1" id="KW-0418">Kinase</keyword>
<keyword evidence="1" id="KW-0808">Transferase</keyword>
<comment type="caution">
    <text evidence="4">The sequence shown here is derived from an EMBL/GenBank/DDBJ whole genome shotgun (WGS) entry which is preliminary data.</text>
</comment>
<dbReference type="SUPFAM" id="SSF55874">
    <property type="entry name" value="ATPase domain of HSP90 chaperone/DNA topoisomerase II/histidine kinase"/>
    <property type="match status" value="1"/>
</dbReference>
<dbReference type="InterPro" id="IPR050267">
    <property type="entry name" value="Anti-sigma-factor_SerPK"/>
</dbReference>
<dbReference type="PANTHER" id="PTHR35526">
    <property type="entry name" value="ANTI-SIGMA-F FACTOR RSBW-RELATED"/>
    <property type="match status" value="1"/>
</dbReference>
<keyword evidence="4" id="KW-0547">Nucleotide-binding</keyword>
<dbReference type="Proteomes" id="UP000621210">
    <property type="component" value="Unassembled WGS sequence"/>
</dbReference>
<dbReference type="CDD" id="cd16936">
    <property type="entry name" value="HATPase_RsbW-like"/>
    <property type="match status" value="1"/>
</dbReference>
<feature type="compositionally biased region" description="Polar residues" evidence="2">
    <location>
        <begin position="40"/>
        <end position="50"/>
    </location>
</feature>
<gene>
    <name evidence="4" type="ORF">H0H10_31895</name>
</gene>
<keyword evidence="5" id="KW-1185">Reference proteome</keyword>
<proteinExistence type="predicted"/>
<evidence type="ECO:0000313" key="5">
    <source>
        <dbReference type="Proteomes" id="UP000621210"/>
    </source>
</evidence>
<reference evidence="4" key="2">
    <citation type="submission" date="2020-09" db="EMBL/GenBank/DDBJ databases">
        <authorList>
            <person name="Luo X."/>
        </authorList>
    </citation>
    <scope>NUCLEOTIDE SEQUENCE</scope>
    <source>
        <strain evidence="4">TRM S81-3</strain>
    </source>
</reference>
<dbReference type="GO" id="GO:0005524">
    <property type="term" value="F:ATP binding"/>
    <property type="evidence" value="ECO:0007669"/>
    <property type="project" value="UniProtKB-KW"/>
</dbReference>